<accession>A0ABS7PMJ8</accession>
<evidence type="ECO:0000256" key="1">
    <source>
        <dbReference type="SAM" id="Phobius"/>
    </source>
</evidence>
<keyword evidence="3" id="KW-0808">Transferase</keyword>
<evidence type="ECO:0000313" key="4">
    <source>
        <dbReference type="Proteomes" id="UP000706039"/>
    </source>
</evidence>
<dbReference type="InterPro" id="IPR002656">
    <property type="entry name" value="Acyl_transf_3_dom"/>
</dbReference>
<keyword evidence="3" id="KW-0012">Acyltransferase</keyword>
<reference evidence="3 4" key="1">
    <citation type="submission" date="2021-08" db="EMBL/GenBank/DDBJ databases">
        <authorList>
            <person name="Tuo L."/>
        </authorList>
    </citation>
    <scope>NUCLEOTIDE SEQUENCE [LARGE SCALE GENOMIC DNA]</scope>
    <source>
        <strain evidence="3 4">JCM 31229</strain>
    </source>
</reference>
<keyword evidence="1" id="KW-0812">Transmembrane</keyword>
<name>A0ABS7PMJ8_9SPHN</name>
<feature type="transmembrane region" description="Helical" evidence="1">
    <location>
        <begin position="345"/>
        <end position="366"/>
    </location>
</feature>
<feature type="transmembrane region" description="Helical" evidence="1">
    <location>
        <begin position="142"/>
        <end position="162"/>
    </location>
</feature>
<comment type="caution">
    <text evidence="3">The sequence shown here is derived from an EMBL/GenBank/DDBJ whole genome shotgun (WGS) entry which is preliminary data.</text>
</comment>
<dbReference type="GO" id="GO:0016746">
    <property type="term" value="F:acyltransferase activity"/>
    <property type="evidence" value="ECO:0007669"/>
    <property type="project" value="UniProtKB-KW"/>
</dbReference>
<feature type="transmembrane region" description="Helical" evidence="1">
    <location>
        <begin position="87"/>
        <end position="105"/>
    </location>
</feature>
<keyword evidence="1" id="KW-0472">Membrane</keyword>
<organism evidence="3 4">
    <name type="scientific">Sphingomonas colocasiae</name>
    <dbReference type="NCBI Taxonomy" id="1848973"/>
    <lineage>
        <taxon>Bacteria</taxon>
        <taxon>Pseudomonadati</taxon>
        <taxon>Pseudomonadota</taxon>
        <taxon>Alphaproteobacteria</taxon>
        <taxon>Sphingomonadales</taxon>
        <taxon>Sphingomonadaceae</taxon>
        <taxon>Sphingomonas</taxon>
    </lineage>
</organism>
<dbReference type="InterPro" id="IPR050623">
    <property type="entry name" value="Glucan_succinyl_AcylTrfase"/>
</dbReference>
<dbReference type="EMBL" id="JAINVV010000004">
    <property type="protein sequence ID" value="MBY8822537.1"/>
    <property type="molecule type" value="Genomic_DNA"/>
</dbReference>
<feature type="transmembrane region" description="Helical" evidence="1">
    <location>
        <begin position="183"/>
        <end position="200"/>
    </location>
</feature>
<feature type="transmembrane region" description="Helical" evidence="1">
    <location>
        <begin position="241"/>
        <end position="259"/>
    </location>
</feature>
<proteinExistence type="predicted"/>
<dbReference type="Pfam" id="PF01757">
    <property type="entry name" value="Acyl_transf_3"/>
    <property type="match status" value="1"/>
</dbReference>
<keyword evidence="1" id="KW-1133">Transmembrane helix</keyword>
<dbReference type="PANTHER" id="PTHR36927:SF3">
    <property type="entry name" value="GLUCANS BIOSYNTHESIS PROTEIN C"/>
    <property type="match status" value="1"/>
</dbReference>
<protein>
    <submittedName>
        <fullName evidence="3">Acyltransferase family protein</fullName>
    </submittedName>
</protein>
<keyword evidence="4" id="KW-1185">Reference proteome</keyword>
<gene>
    <name evidence="3" type="ORF">K7G82_09550</name>
</gene>
<sequence length="375" mass="42520">MPRHYGLDWLRIGAFLLLMLYHAGMVFVTGNWIVKTAHPIQWLSYPMLFITPWRLTVLFIVSGYASRALLVKLRGTKRFARERTTRLIIPLLFAMAVIIPPQSWVNLRFNHGYTQDFGHFMAHDWLMFGQYDHVTLPGWEHLWFVFYLWLFTMLLAAGLLLIGEETKAKLAGMFETLGTGSRLLWLPLVYFVPVRVAVTFTTGESHGLFDDWLTDVIHFPAFLFGFGLAGSRAVWPAFARVWRPALVLALASFVILVAVESAYPGTMTPPHGTMALNRAALACMMWSMALVMIHAATVLLNRDHPWRARLSEAVFPFYIIHQTAIVMIAWWLLPLALPPLAEAAIIIAGTALSCVLFYGIAGRIAWLRPLIGLRR</sequence>
<evidence type="ECO:0000313" key="3">
    <source>
        <dbReference type="EMBL" id="MBY8822537.1"/>
    </source>
</evidence>
<feature type="transmembrane region" description="Helical" evidence="1">
    <location>
        <begin position="279"/>
        <end position="301"/>
    </location>
</feature>
<dbReference type="Proteomes" id="UP000706039">
    <property type="component" value="Unassembled WGS sequence"/>
</dbReference>
<feature type="transmembrane region" description="Helical" evidence="1">
    <location>
        <begin position="313"/>
        <end position="333"/>
    </location>
</feature>
<feature type="domain" description="Acyltransferase 3" evidence="2">
    <location>
        <begin position="5"/>
        <end position="358"/>
    </location>
</feature>
<feature type="transmembrane region" description="Helical" evidence="1">
    <location>
        <begin position="212"/>
        <end position="229"/>
    </location>
</feature>
<dbReference type="PANTHER" id="PTHR36927">
    <property type="entry name" value="BLR4337 PROTEIN"/>
    <property type="match status" value="1"/>
</dbReference>
<feature type="transmembrane region" description="Helical" evidence="1">
    <location>
        <begin position="45"/>
        <end position="66"/>
    </location>
</feature>
<feature type="transmembrane region" description="Helical" evidence="1">
    <location>
        <begin position="12"/>
        <end position="33"/>
    </location>
</feature>
<evidence type="ECO:0000259" key="2">
    <source>
        <dbReference type="Pfam" id="PF01757"/>
    </source>
</evidence>